<keyword evidence="4" id="KW-0378">Hydrolase</keyword>
<proteinExistence type="predicted"/>
<dbReference type="FunCoup" id="D8LKR5">
    <property type="interactions" value="509"/>
</dbReference>
<dbReference type="GO" id="GO:0004521">
    <property type="term" value="F:RNA endonuclease activity"/>
    <property type="evidence" value="ECO:0007669"/>
    <property type="project" value="TreeGrafter"/>
</dbReference>
<dbReference type="Proteomes" id="UP000002630">
    <property type="component" value="Unassembled WGS sequence"/>
</dbReference>
<organism evidence="8 9">
    <name type="scientific">Ectocarpus siliculosus</name>
    <name type="common">Brown alga</name>
    <name type="synonym">Conferva siliculosa</name>
    <dbReference type="NCBI Taxonomy" id="2880"/>
    <lineage>
        <taxon>Eukaryota</taxon>
        <taxon>Sar</taxon>
        <taxon>Stramenopiles</taxon>
        <taxon>Ochrophyta</taxon>
        <taxon>PX clade</taxon>
        <taxon>Phaeophyceae</taxon>
        <taxon>Ectocarpales</taxon>
        <taxon>Ectocarpaceae</taxon>
        <taxon>Ectocarpus</taxon>
    </lineage>
</organism>
<dbReference type="GO" id="GO:0005847">
    <property type="term" value="C:mRNA cleavage and polyadenylation specificity factor complex"/>
    <property type="evidence" value="ECO:0007669"/>
    <property type="project" value="TreeGrafter"/>
</dbReference>
<sequence length="752" mass="81368">MRMLLSDYIRLVNVHTEHILYDEKDLNRCIDKIELVDFHQVLEHEGIKFWCYNAGHVLGAAMFMIEIAGVHVLYTGDYSMEADRHLMAAEMPSTSPDVLIVESTYGVQVHEPRKERESRFVGTVSKAVKKGGRCLIPVFALGRAQELLLILDEYWQQHRELHHIPIYYASRLASKTYINMMNEHIRQQMDVANPFKFQHITNLKSIDQFDDSGPSVVMASPGMLQSGVSRMLFDRWCTDDKNSVLIPGYSVEGTLAKKLLSMPDEVQGMDGRVRQRRCEVEYISFSAHVDFVQNKGFIEGVQPANVILVHGEETGMLRLKTELEKQFAMVPQDERPLVFNPKNCAEVKIEFHRETVAKAVGSLARDLGGRGKGSKGVSRRAAAARRRGEAFDVQGLLVNERFTKRLMSADELDEYTLLKVGGIRQRLSVPYFSSAEALRAFVREVFADDSIKQEEGTFGTRLVVHGAVAATLPPPSAKDRTKLLLEWDASPVNDMLADSMVALATQAQTREEGARVKATGGMGVDEGGVAATLSSKVKTEVGEEGGPPALGGRGTGVAGARAVKTESSSAAGEGAAAGDRERTKSPSGSVAGRAGDEARASASVHTAKPTAAAPRRGDGAAGEDQEGSDWSSMLAAALLLIRHAMQDTFGKGAVTVTSKHKKKPAPPPAAAGKQASPDKPLSAEIKIDTDGAVARLQVYVVPPASTAVSGSGESGGGGSAGWRCEVVECTRDSLGSQISMLVERLRAAVSRS</sequence>
<evidence type="ECO:0000256" key="4">
    <source>
        <dbReference type="ARBA" id="ARBA00022801"/>
    </source>
</evidence>
<gene>
    <name evidence="8" type="ORF">Esi_0304_0027</name>
</gene>
<dbReference type="InterPro" id="IPR050698">
    <property type="entry name" value="MBL"/>
</dbReference>
<feature type="region of interest" description="Disordered" evidence="6">
    <location>
        <begin position="537"/>
        <end position="628"/>
    </location>
</feature>
<dbReference type="FunFam" id="3.40.50.10890:FF:000001">
    <property type="entry name" value="Cleavage and polyadenylation specificity factor subunit 3"/>
    <property type="match status" value="1"/>
</dbReference>
<evidence type="ECO:0000313" key="9">
    <source>
        <dbReference type="Proteomes" id="UP000002630"/>
    </source>
</evidence>
<dbReference type="eggNOG" id="KOG1137">
    <property type="taxonomic scope" value="Eukaryota"/>
</dbReference>
<dbReference type="InterPro" id="IPR036866">
    <property type="entry name" value="RibonucZ/Hydroxyglut_hydro"/>
</dbReference>
<dbReference type="PANTHER" id="PTHR11203">
    <property type="entry name" value="CLEAVAGE AND POLYADENYLATION SPECIFICITY FACTOR FAMILY MEMBER"/>
    <property type="match status" value="1"/>
</dbReference>
<name>D8LKR5_ECTSI</name>
<dbReference type="Pfam" id="PF10996">
    <property type="entry name" value="Beta-Casp"/>
    <property type="match status" value="1"/>
</dbReference>
<dbReference type="Pfam" id="PF16661">
    <property type="entry name" value="Lactamase_B_6"/>
    <property type="match status" value="1"/>
</dbReference>
<dbReference type="SMART" id="SM01027">
    <property type="entry name" value="Beta-Casp"/>
    <property type="match status" value="1"/>
</dbReference>
<dbReference type="GO" id="GO:0003723">
    <property type="term" value="F:RNA binding"/>
    <property type="evidence" value="ECO:0007669"/>
    <property type="project" value="TreeGrafter"/>
</dbReference>
<evidence type="ECO:0000256" key="3">
    <source>
        <dbReference type="ARBA" id="ARBA00022722"/>
    </source>
</evidence>
<keyword evidence="9" id="KW-1185">Reference proteome</keyword>
<evidence type="ECO:0000256" key="1">
    <source>
        <dbReference type="ARBA" id="ARBA00004123"/>
    </source>
</evidence>
<protein>
    <recommendedName>
        <fullName evidence="7">Beta-Casp domain-containing protein</fullName>
    </recommendedName>
</protein>
<dbReference type="GO" id="GO:0006398">
    <property type="term" value="P:mRNA 3'-end processing by stem-loop binding and cleavage"/>
    <property type="evidence" value="ECO:0007669"/>
    <property type="project" value="TreeGrafter"/>
</dbReference>
<keyword evidence="3" id="KW-0540">Nuclease</keyword>
<dbReference type="SUPFAM" id="SSF56281">
    <property type="entry name" value="Metallo-hydrolase/oxidoreductase"/>
    <property type="match status" value="1"/>
</dbReference>
<dbReference type="InterPro" id="IPR011108">
    <property type="entry name" value="RMMBL"/>
</dbReference>
<feature type="compositionally biased region" description="Low complexity" evidence="6">
    <location>
        <begin position="558"/>
        <end position="577"/>
    </location>
</feature>
<dbReference type="OrthoDB" id="10249535at2759"/>
<evidence type="ECO:0000259" key="7">
    <source>
        <dbReference type="SMART" id="SM01027"/>
    </source>
</evidence>
<dbReference type="InParanoid" id="D8LKR5"/>
<dbReference type="InterPro" id="IPR022712">
    <property type="entry name" value="Beta_Casp"/>
</dbReference>
<dbReference type="PANTHER" id="PTHR11203:SF11">
    <property type="entry name" value="CLEAVAGE AND POLYADENYLATION SPECIFICITY FACTOR SUBUNIT 3"/>
    <property type="match status" value="1"/>
</dbReference>
<keyword evidence="2" id="KW-0507">mRNA processing</keyword>
<dbReference type="GO" id="GO:0004534">
    <property type="term" value="F:5'-3' RNA exonuclease activity"/>
    <property type="evidence" value="ECO:0007669"/>
    <property type="project" value="TreeGrafter"/>
</dbReference>
<dbReference type="Gene3D" id="3.40.50.10890">
    <property type="match status" value="1"/>
</dbReference>
<dbReference type="InterPro" id="IPR021718">
    <property type="entry name" value="CPSF73-100_C"/>
</dbReference>
<comment type="subcellular location">
    <subcellularLocation>
        <location evidence="1">Nucleus</location>
    </subcellularLocation>
</comment>
<feature type="compositionally biased region" description="Gly residues" evidence="6">
    <location>
        <begin position="544"/>
        <end position="557"/>
    </location>
</feature>
<accession>D8LKR5</accession>
<dbReference type="Pfam" id="PF11718">
    <property type="entry name" value="CPSF73-100_C"/>
    <property type="match status" value="1"/>
</dbReference>
<feature type="domain" description="Beta-Casp" evidence="7">
    <location>
        <begin position="144"/>
        <end position="259"/>
    </location>
</feature>
<dbReference type="InterPro" id="IPR001279">
    <property type="entry name" value="Metallo-B-lactamas"/>
</dbReference>
<evidence type="ECO:0000256" key="5">
    <source>
        <dbReference type="ARBA" id="ARBA00023242"/>
    </source>
</evidence>
<reference evidence="8 9" key="1">
    <citation type="journal article" date="2010" name="Nature">
        <title>The Ectocarpus genome and the independent evolution of multicellularity in brown algae.</title>
        <authorList>
            <person name="Cock J.M."/>
            <person name="Sterck L."/>
            <person name="Rouze P."/>
            <person name="Scornet D."/>
            <person name="Allen A.E."/>
            <person name="Amoutzias G."/>
            <person name="Anthouard V."/>
            <person name="Artiguenave F."/>
            <person name="Aury J.M."/>
            <person name="Badger J.H."/>
            <person name="Beszteri B."/>
            <person name="Billiau K."/>
            <person name="Bonnet E."/>
            <person name="Bothwell J.H."/>
            <person name="Bowler C."/>
            <person name="Boyen C."/>
            <person name="Brownlee C."/>
            <person name="Carrano C.J."/>
            <person name="Charrier B."/>
            <person name="Cho G.Y."/>
            <person name="Coelho S.M."/>
            <person name="Collen J."/>
            <person name="Corre E."/>
            <person name="Da Silva C."/>
            <person name="Delage L."/>
            <person name="Delaroque N."/>
            <person name="Dittami S.M."/>
            <person name="Doulbeau S."/>
            <person name="Elias M."/>
            <person name="Farnham G."/>
            <person name="Gachon C.M."/>
            <person name="Gschloessl B."/>
            <person name="Heesch S."/>
            <person name="Jabbari K."/>
            <person name="Jubin C."/>
            <person name="Kawai H."/>
            <person name="Kimura K."/>
            <person name="Kloareg B."/>
            <person name="Kupper F.C."/>
            <person name="Lang D."/>
            <person name="Le Bail A."/>
            <person name="Leblanc C."/>
            <person name="Lerouge P."/>
            <person name="Lohr M."/>
            <person name="Lopez P.J."/>
            <person name="Martens C."/>
            <person name="Maumus F."/>
            <person name="Michel G."/>
            <person name="Miranda-Saavedra D."/>
            <person name="Morales J."/>
            <person name="Moreau H."/>
            <person name="Motomura T."/>
            <person name="Nagasato C."/>
            <person name="Napoli C.A."/>
            <person name="Nelson D.R."/>
            <person name="Nyvall-Collen P."/>
            <person name="Peters A.F."/>
            <person name="Pommier C."/>
            <person name="Potin P."/>
            <person name="Poulain J."/>
            <person name="Quesneville H."/>
            <person name="Read B."/>
            <person name="Rensing S.A."/>
            <person name="Ritter A."/>
            <person name="Rousvoal S."/>
            <person name="Samanta M."/>
            <person name="Samson G."/>
            <person name="Schroeder D.C."/>
            <person name="Segurens B."/>
            <person name="Strittmatter M."/>
            <person name="Tonon T."/>
            <person name="Tregear J.W."/>
            <person name="Valentin K."/>
            <person name="von Dassow P."/>
            <person name="Yamagishi T."/>
            <person name="Van de Peer Y."/>
            <person name="Wincker P."/>
        </authorList>
    </citation>
    <scope>NUCLEOTIDE SEQUENCE [LARGE SCALE GENOMIC DNA]</scope>
    <source>
        <strain evidence="9">Ec32 / CCAP1310/4</strain>
    </source>
</reference>
<keyword evidence="5" id="KW-0539">Nucleus</keyword>
<dbReference type="AlphaFoldDB" id="D8LKR5"/>
<feature type="region of interest" description="Disordered" evidence="6">
    <location>
        <begin position="654"/>
        <end position="679"/>
    </location>
</feature>
<evidence type="ECO:0000256" key="2">
    <source>
        <dbReference type="ARBA" id="ARBA00022664"/>
    </source>
</evidence>
<dbReference type="STRING" id="2880.D8LKR5"/>
<evidence type="ECO:0000256" key="6">
    <source>
        <dbReference type="SAM" id="MobiDB-lite"/>
    </source>
</evidence>
<evidence type="ECO:0000313" key="8">
    <source>
        <dbReference type="EMBL" id="CBN76100.1"/>
    </source>
</evidence>
<dbReference type="Gene3D" id="3.60.15.10">
    <property type="entry name" value="Ribonuclease Z/Hydroxyacylglutathione hydrolase-like"/>
    <property type="match status" value="1"/>
</dbReference>
<dbReference type="EMBL" id="FN649760">
    <property type="protein sequence ID" value="CBN76100.1"/>
    <property type="molecule type" value="Genomic_DNA"/>
</dbReference>
<dbReference type="Pfam" id="PF07521">
    <property type="entry name" value="RMMBL"/>
    <property type="match status" value="1"/>
</dbReference>